<dbReference type="InterPro" id="IPR009387">
    <property type="entry name" value="HigB-2"/>
</dbReference>
<name>A0AAC9J863_9GAMM</name>
<dbReference type="RefSeq" id="WP_066046874.1">
    <property type="nucleotide sequence ID" value="NZ_CP018094.1"/>
</dbReference>
<evidence type="ECO:0000313" key="1">
    <source>
        <dbReference type="EMBL" id="APD51337.1"/>
    </source>
</evidence>
<dbReference type="EMBL" id="CP018094">
    <property type="protein sequence ID" value="APD51337.1"/>
    <property type="molecule type" value="Genomic_DNA"/>
</dbReference>
<proteinExistence type="predicted"/>
<protein>
    <submittedName>
        <fullName evidence="1">Addiction module toxin RelE</fullName>
    </submittedName>
</protein>
<geneLocation type="plasmid" evidence="1 2">
    <name>pFSC454</name>
</geneLocation>
<dbReference type="KEGG" id="fhi:FSC454_09335"/>
<dbReference type="Proteomes" id="UP000182459">
    <property type="component" value="Plasmid pFSC454"/>
</dbReference>
<keyword evidence="2" id="KW-1185">Reference proteome</keyword>
<keyword evidence="1" id="KW-0614">Plasmid</keyword>
<evidence type="ECO:0000313" key="2">
    <source>
        <dbReference type="Proteomes" id="UP000182459"/>
    </source>
</evidence>
<dbReference type="PIRSF" id="PIRSF039032">
    <property type="entry name" value="HigB-2"/>
    <property type="match status" value="1"/>
</dbReference>
<sequence length="109" mass="12430">MITIAELPTYIRKIEKKLSEDEQDDLKKFLAINPLAGDVIEGTGGLRKLRWSVGNKGKSGGVRVIYYFYNEILPLYLITAFMKNEKVNLTKAERNELAKLVEILKKSAR</sequence>
<dbReference type="AlphaFoldDB" id="A0AAC9J863"/>
<accession>A0AAC9J863</accession>
<reference evidence="1 2" key="1">
    <citation type="submission" date="2016-11" db="EMBL/GenBank/DDBJ databases">
        <authorList>
            <person name="Hagglund E."/>
            <person name="Bystrom M."/>
            <person name="Naslund J."/>
            <person name="Stenberg P."/>
            <person name="Sjodin A."/>
        </authorList>
    </citation>
    <scope>NUCLEOTIDE SEQUENCE [LARGE SCALE GENOMIC DNA]</scope>
    <source>
        <strain evidence="1 2">CCUG 58020</strain>
        <plasmid evidence="1 2">pFSC454</plasmid>
    </source>
</reference>
<organism evidence="1 2">
    <name type="scientific">Francisella hispaniensis FSC454</name>
    <dbReference type="NCBI Taxonomy" id="1088883"/>
    <lineage>
        <taxon>Bacteria</taxon>
        <taxon>Pseudomonadati</taxon>
        <taxon>Pseudomonadota</taxon>
        <taxon>Gammaproteobacteria</taxon>
        <taxon>Thiotrichales</taxon>
        <taxon>Francisellaceae</taxon>
        <taxon>Francisella</taxon>
    </lineage>
</organism>
<gene>
    <name evidence="1" type="ORF">FSC454_09335</name>
</gene>